<organism evidence="2 3">
    <name type="scientific">Nonomuraea jabiensis</name>
    <dbReference type="NCBI Taxonomy" id="882448"/>
    <lineage>
        <taxon>Bacteria</taxon>
        <taxon>Bacillati</taxon>
        <taxon>Actinomycetota</taxon>
        <taxon>Actinomycetes</taxon>
        <taxon>Streptosporangiales</taxon>
        <taxon>Streptosporangiaceae</taxon>
        <taxon>Nonomuraea</taxon>
    </lineage>
</organism>
<evidence type="ECO:0000256" key="1">
    <source>
        <dbReference type="SAM" id="SignalP"/>
    </source>
</evidence>
<evidence type="ECO:0000313" key="2">
    <source>
        <dbReference type="EMBL" id="MBB5778248.1"/>
    </source>
</evidence>
<dbReference type="GO" id="GO:0015066">
    <property type="term" value="F:alpha-amylase inhibitor activity"/>
    <property type="evidence" value="ECO:0007669"/>
    <property type="project" value="InterPro"/>
</dbReference>
<dbReference type="EMBL" id="JACHMB010000001">
    <property type="protein sequence ID" value="MBB5778248.1"/>
    <property type="molecule type" value="Genomic_DNA"/>
</dbReference>
<keyword evidence="1" id="KW-0732">Signal</keyword>
<dbReference type="SUPFAM" id="SSF49498">
    <property type="entry name" value="alpha-Amylase inhibitor tendamistat"/>
    <property type="match status" value="1"/>
</dbReference>
<dbReference type="AlphaFoldDB" id="A0A7W9G6U2"/>
<accession>A0A7W9G6U2</accession>
<comment type="caution">
    <text evidence="2">The sequence shown here is derived from an EMBL/GenBank/DDBJ whole genome shotgun (WGS) entry which is preliminary data.</text>
</comment>
<proteinExistence type="predicted"/>
<gene>
    <name evidence="2" type="ORF">HD596_005004</name>
</gene>
<dbReference type="Gene3D" id="2.60.40.20">
    <property type="entry name" value="Alpha-amylase inhibitor"/>
    <property type="match status" value="1"/>
</dbReference>
<sequence length="108" mass="11489">MNIKLRKSLSALAIGGAASIAMLTAAPTSAVAEAAKAQGNTPACVAIWQKSGWVKKTGYARNDCGRRMRYRIDWSYGADGRCFTVDPGQTISSTVPKAPRKFNGASYC</sequence>
<dbReference type="Proteomes" id="UP000579153">
    <property type="component" value="Unassembled WGS sequence"/>
</dbReference>
<evidence type="ECO:0000313" key="3">
    <source>
        <dbReference type="Proteomes" id="UP000579153"/>
    </source>
</evidence>
<dbReference type="InterPro" id="IPR036379">
    <property type="entry name" value="A-amylase_inhib_sf"/>
</dbReference>
<protein>
    <recommendedName>
        <fullName evidence="4">Alpha amylase inhibitor</fullName>
    </recommendedName>
</protein>
<reference evidence="2 3" key="1">
    <citation type="submission" date="2020-08" db="EMBL/GenBank/DDBJ databases">
        <title>Sequencing the genomes of 1000 actinobacteria strains.</title>
        <authorList>
            <person name="Klenk H.-P."/>
        </authorList>
    </citation>
    <scope>NUCLEOTIDE SEQUENCE [LARGE SCALE GENOMIC DNA]</scope>
    <source>
        <strain evidence="2 3">DSM 45507</strain>
    </source>
</reference>
<dbReference type="RefSeq" id="WP_185071707.1">
    <property type="nucleotide sequence ID" value="NZ_JACHMB010000001.1"/>
</dbReference>
<keyword evidence="3" id="KW-1185">Reference proteome</keyword>
<evidence type="ECO:0008006" key="4">
    <source>
        <dbReference type="Google" id="ProtNLM"/>
    </source>
</evidence>
<feature type="chain" id="PRO_5038547870" description="Alpha amylase inhibitor" evidence="1">
    <location>
        <begin position="33"/>
        <end position="108"/>
    </location>
</feature>
<name>A0A7W9G6U2_9ACTN</name>
<feature type="signal peptide" evidence="1">
    <location>
        <begin position="1"/>
        <end position="32"/>
    </location>
</feature>